<dbReference type="AlphaFoldDB" id="A0A0E0EZC3"/>
<dbReference type="Gramene" id="OMERI10G11060.2">
    <property type="protein sequence ID" value="OMERI10G11060.2"/>
    <property type="gene ID" value="OMERI10G11060"/>
</dbReference>
<organism evidence="1">
    <name type="scientific">Oryza meridionalis</name>
    <dbReference type="NCBI Taxonomy" id="40149"/>
    <lineage>
        <taxon>Eukaryota</taxon>
        <taxon>Viridiplantae</taxon>
        <taxon>Streptophyta</taxon>
        <taxon>Embryophyta</taxon>
        <taxon>Tracheophyta</taxon>
        <taxon>Spermatophyta</taxon>
        <taxon>Magnoliopsida</taxon>
        <taxon>Liliopsida</taxon>
        <taxon>Poales</taxon>
        <taxon>Poaceae</taxon>
        <taxon>BOP clade</taxon>
        <taxon>Oryzoideae</taxon>
        <taxon>Oryzeae</taxon>
        <taxon>Oryzinae</taxon>
        <taxon>Oryza</taxon>
    </lineage>
</organism>
<protein>
    <submittedName>
        <fullName evidence="1">Uncharacterized protein</fullName>
    </submittedName>
</protein>
<dbReference type="Gramene" id="OMERI10G11060.3">
    <property type="protein sequence ID" value="OMERI10G11060.3"/>
    <property type="gene ID" value="OMERI10G11060"/>
</dbReference>
<dbReference type="Gramene" id="OMERI10G11060.4">
    <property type="protein sequence ID" value="OMERI10G11060.4"/>
    <property type="gene ID" value="OMERI10G11060"/>
</dbReference>
<reference evidence="1" key="1">
    <citation type="submission" date="2015-04" db="UniProtKB">
        <authorList>
            <consortium name="EnsemblPlants"/>
        </authorList>
    </citation>
    <scope>IDENTIFICATION</scope>
</reference>
<dbReference type="HOGENOM" id="CLU_3417651_0_0_1"/>
<proteinExistence type="predicted"/>
<evidence type="ECO:0000313" key="2">
    <source>
        <dbReference type="Proteomes" id="UP000008021"/>
    </source>
</evidence>
<reference evidence="1" key="2">
    <citation type="submission" date="2018-05" db="EMBL/GenBank/DDBJ databases">
        <title>OmerRS3 (Oryza meridionalis Reference Sequence Version 3).</title>
        <authorList>
            <person name="Zhang J."/>
            <person name="Kudrna D."/>
            <person name="Lee S."/>
            <person name="Talag J."/>
            <person name="Welchert J."/>
            <person name="Wing R.A."/>
        </authorList>
    </citation>
    <scope>NUCLEOTIDE SEQUENCE [LARGE SCALE GENOMIC DNA]</scope>
    <source>
        <strain evidence="1">OR44</strain>
    </source>
</reference>
<dbReference type="EnsemblPlants" id="OMERI10G11060.2">
    <property type="protein sequence ID" value="OMERI10G11060.2"/>
    <property type="gene ID" value="OMERI10G11060"/>
</dbReference>
<accession>A0A0E0EZC3</accession>
<evidence type="ECO:0000313" key="1">
    <source>
        <dbReference type="EnsemblPlants" id="OMERI10G11060.2"/>
    </source>
</evidence>
<sequence>MIRWIAQRWAREAGLGKELQNAKNST</sequence>
<dbReference type="EnsemblPlants" id="OMERI10G11060.3">
    <property type="protein sequence ID" value="OMERI10G11060.3"/>
    <property type="gene ID" value="OMERI10G11060"/>
</dbReference>
<name>A0A0E0EZC3_9ORYZ</name>
<dbReference type="Proteomes" id="UP000008021">
    <property type="component" value="Chromosome 10"/>
</dbReference>
<dbReference type="EnsemblPlants" id="OMERI10G11060.4">
    <property type="protein sequence ID" value="OMERI10G11060.4"/>
    <property type="gene ID" value="OMERI10G11060"/>
</dbReference>
<keyword evidence="2" id="KW-1185">Reference proteome</keyword>